<dbReference type="SUPFAM" id="SSF56104">
    <property type="entry name" value="SAICAR synthase-like"/>
    <property type="match status" value="1"/>
</dbReference>
<dbReference type="GO" id="GO:0032958">
    <property type="term" value="P:inositol phosphate biosynthetic process"/>
    <property type="evidence" value="ECO:0007669"/>
    <property type="project" value="InterPro"/>
</dbReference>
<feature type="compositionally biased region" description="Basic and acidic residues" evidence="5">
    <location>
        <begin position="302"/>
        <end position="313"/>
    </location>
</feature>
<dbReference type="GO" id="GO:0008440">
    <property type="term" value="F:inositol-1,4,5-trisphosphate 3-kinase activity"/>
    <property type="evidence" value="ECO:0007669"/>
    <property type="project" value="TreeGrafter"/>
</dbReference>
<feature type="region of interest" description="Disordered" evidence="5">
    <location>
        <begin position="279"/>
        <end position="335"/>
    </location>
</feature>
<feature type="region of interest" description="Disordered" evidence="5">
    <location>
        <begin position="580"/>
        <end position="609"/>
    </location>
</feature>
<feature type="region of interest" description="Disordered" evidence="5">
    <location>
        <begin position="1031"/>
        <end position="1059"/>
    </location>
</feature>
<dbReference type="GO" id="GO:0000824">
    <property type="term" value="F:inositol-1,4,5,6-tetrakisphosphate 3-kinase activity"/>
    <property type="evidence" value="ECO:0007669"/>
    <property type="project" value="TreeGrafter"/>
</dbReference>
<feature type="compositionally biased region" description="Polar residues" evidence="5">
    <location>
        <begin position="782"/>
        <end position="802"/>
    </location>
</feature>
<dbReference type="GO" id="GO:0005634">
    <property type="term" value="C:nucleus"/>
    <property type="evidence" value="ECO:0007669"/>
    <property type="project" value="TreeGrafter"/>
</dbReference>
<organism evidence="6 7">
    <name type="scientific">Podospora didyma</name>
    <dbReference type="NCBI Taxonomy" id="330526"/>
    <lineage>
        <taxon>Eukaryota</taxon>
        <taxon>Fungi</taxon>
        <taxon>Dikarya</taxon>
        <taxon>Ascomycota</taxon>
        <taxon>Pezizomycotina</taxon>
        <taxon>Sordariomycetes</taxon>
        <taxon>Sordariomycetidae</taxon>
        <taxon>Sordariales</taxon>
        <taxon>Podosporaceae</taxon>
        <taxon>Podospora</taxon>
    </lineage>
</organism>
<proteinExistence type="inferred from homology"/>
<evidence type="ECO:0000313" key="7">
    <source>
        <dbReference type="Proteomes" id="UP001285441"/>
    </source>
</evidence>
<dbReference type="EC" id="2.7.-.-" evidence="4"/>
<feature type="compositionally biased region" description="Polar residues" evidence="5">
    <location>
        <begin position="717"/>
        <end position="732"/>
    </location>
</feature>
<protein>
    <recommendedName>
        <fullName evidence="4">Kinase</fullName>
        <ecNumber evidence="4">2.7.-.-</ecNumber>
    </recommendedName>
</protein>
<name>A0AAE0U1K2_9PEZI</name>
<keyword evidence="3 4" id="KW-0418">Kinase</keyword>
<evidence type="ECO:0000256" key="3">
    <source>
        <dbReference type="ARBA" id="ARBA00022777"/>
    </source>
</evidence>
<dbReference type="InterPro" id="IPR005522">
    <property type="entry name" value="IPK"/>
</dbReference>
<feature type="compositionally biased region" description="Low complexity" evidence="5">
    <location>
        <begin position="94"/>
        <end position="104"/>
    </location>
</feature>
<reference evidence="6" key="2">
    <citation type="submission" date="2023-06" db="EMBL/GenBank/DDBJ databases">
        <authorList>
            <consortium name="Lawrence Berkeley National Laboratory"/>
            <person name="Haridas S."/>
            <person name="Hensen N."/>
            <person name="Bonometti L."/>
            <person name="Westerberg I."/>
            <person name="Brannstrom I.O."/>
            <person name="Guillou S."/>
            <person name="Cros-Aarteil S."/>
            <person name="Calhoun S."/>
            <person name="Kuo A."/>
            <person name="Mondo S."/>
            <person name="Pangilinan J."/>
            <person name="Riley R."/>
            <person name="LaButti K."/>
            <person name="Andreopoulos B."/>
            <person name="Lipzen A."/>
            <person name="Chen C."/>
            <person name="Yanf M."/>
            <person name="Daum C."/>
            <person name="Ng V."/>
            <person name="Clum A."/>
            <person name="Steindorff A."/>
            <person name="Ohm R."/>
            <person name="Martin F."/>
            <person name="Silar P."/>
            <person name="Natvig D."/>
            <person name="Lalanne C."/>
            <person name="Gautier V."/>
            <person name="Ament-velasquez S.L."/>
            <person name="Kruys A."/>
            <person name="Hutchinson M.I."/>
            <person name="Powell A.J."/>
            <person name="Barry K."/>
            <person name="Miller A.N."/>
            <person name="Grigoriev I.V."/>
            <person name="Debuchy R."/>
            <person name="Gladieux P."/>
            <person name="Thoren M.H."/>
            <person name="Johannesson H."/>
        </authorList>
    </citation>
    <scope>NUCLEOTIDE SEQUENCE</scope>
    <source>
        <strain evidence="6">CBS 232.78</strain>
    </source>
</reference>
<evidence type="ECO:0000256" key="1">
    <source>
        <dbReference type="ARBA" id="ARBA00007374"/>
    </source>
</evidence>
<evidence type="ECO:0000256" key="4">
    <source>
        <dbReference type="RuleBase" id="RU363090"/>
    </source>
</evidence>
<comment type="caution">
    <text evidence="6">The sequence shown here is derived from an EMBL/GenBank/DDBJ whole genome shotgun (WGS) entry which is preliminary data.</text>
</comment>
<dbReference type="PANTHER" id="PTHR12400:SF21">
    <property type="entry name" value="KINASE"/>
    <property type="match status" value="1"/>
</dbReference>
<feature type="compositionally biased region" description="Basic and acidic residues" evidence="5">
    <location>
        <begin position="364"/>
        <end position="373"/>
    </location>
</feature>
<keyword evidence="2 4" id="KW-0808">Transferase</keyword>
<feature type="compositionally biased region" description="Polar residues" evidence="5">
    <location>
        <begin position="739"/>
        <end position="754"/>
    </location>
</feature>
<feature type="compositionally biased region" description="Polar residues" evidence="5">
    <location>
        <begin position="1"/>
        <end position="11"/>
    </location>
</feature>
<dbReference type="PANTHER" id="PTHR12400">
    <property type="entry name" value="INOSITOL POLYPHOSPHATE KINASE"/>
    <property type="match status" value="1"/>
</dbReference>
<dbReference type="GO" id="GO:0046854">
    <property type="term" value="P:phosphatidylinositol phosphate biosynthetic process"/>
    <property type="evidence" value="ECO:0007669"/>
    <property type="project" value="TreeGrafter"/>
</dbReference>
<gene>
    <name evidence="6" type="ORF">B0H63DRAFT_470101</name>
</gene>
<dbReference type="InterPro" id="IPR038286">
    <property type="entry name" value="IPK_sf"/>
</dbReference>
<accession>A0AAE0U1K2</accession>
<keyword evidence="7" id="KW-1185">Reference proteome</keyword>
<dbReference type="GO" id="GO:0005737">
    <property type="term" value="C:cytoplasm"/>
    <property type="evidence" value="ECO:0007669"/>
    <property type="project" value="TreeGrafter"/>
</dbReference>
<feature type="region of interest" description="Disordered" evidence="5">
    <location>
        <begin position="700"/>
        <end position="754"/>
    </location>
</feature>
<dbReference type="Proteomes" id="UP001285441">
    <property type="component" value="Unassembled WGS sequence"/>
</dbReference>
<feature type="region of interest" description="Disordered" evidence="5">
    <location>
        <begin position="1"/>
        <end position="214"/>
    </location>
</feature>
<feature type="region of interest" description="Disordered" evidence="5">
    <location>
        <begin position="781"/>
        <end position="818"/>
    </location>
</feature>
<evidence type="ECO:0000256" key="5">
    <source>
        <dbReference type="SAM" id="MobiDB-lite"/>
    </source>
</evidence>
<dbReference type="Gene3D" id="3.30.470.160">
    <property type="entry name" value="Inositol polyphosphate kinase"/>
    <property type="match status" value="1"/>
</dbReference>
<evidence type="ECO:0000313" key="6">
    <source>
        <dbReference type="EMBL" id="KAK3387471.1"/>
    </source>
</evidence>
<feature type="compositionally biased region" description="Basic residues" evidence="5">
    <location>
        <begin position="954"/>
        <end position="970"/>
    </location>
</feature>
<dbReference type="Pfam" id="PF03770">
    <property type="entry name" value="IPK"/>
    <property type="match status" value="1"/>
</dbReference>
<feature type="compositionally biased region" description="Polar residues" evidence="5">
    <location>
        <begin position="420"/>
        <end position="431"/>
    </location>
</feature>
<feature type="compositionally biased region" description="Polar residues" evidence="5">
    <location>
        <begin position="279"/>
        <end position="293"/>
    </location>
</feature>
<comment type="similarity">
    <text evidence="1 4">Belongs to the inositol phosphokinase (IPK) family.</text>
</comment>
<feature type="compositionally biased region" description="Polar residues" evidence="5">
    <location>
        <begin position="144"/>
        <end position="170"/>
    </location>
</feature>
<reference evidence="6" key="1">
    <citation type="journal article" date="2023" name="Mol. Phylogenet. Evol.">
        <title>Genome-scale phylogeny and comparative genomics of the fungal order Sordariales.</title>
        <authorList>
            <person name="Hensen N."/>
            <person name="Bonometti L."/>
            <person name="Westerberg I."/>
            <person name="Brannstrom I.O."/>
            <person name="Guillou S."/>
            <person name="Cros-Aarteil S."/>
            <person name="Calhoun S."/>
            <person name="Haridas S."/>
            <person name="Kuo A."/>
            <person name="Mondo S."/>
            <person name="Pangilinan J."/>
            <person name="Riley R."/>
            <person name="LaButti K."/>
            <person name="Andreopoulos B."/>
            <person name="Lipzen A."/>
            <person name="Chen C."/>
            <person name="Yan M."/>
            <person name="Daum C."/>
            <person name="Ng V."/>
            <person name="Clum A."/>
            <person name="Steindorff A."/>
            <person name="Ohm R.A."/>
            <person name="Martin F."/>
            <person name="Silar P."/>
            <person name="Natvig D.O."/>
            <person name="Lalanne C."/>
            <person name="Gautier V."/>
            <person name="Ament-Velasquez S.L."/>
            <person name="Kruys A."/>
            <person name="Hutchinson M.I."/>
            <person name="Powell A.J."/>
            <person name="Barry K."/>
            <person name="Miller A.N."/>
            <person name="Grigoriev I.V."/>
            <person name="Debuchy R."/>
            <person name="Gladieux P."/>
            <person name="Hiltunen Thoren M."/>
            <person name="Johannesson H."/>
        </authorList>
    </citation>
    <scope>NUCLEOTIDE SEQUENCE</scope>
    <source>
        <strain evidence="6">CBS 232.78</strain>
    </source>
</reference>
<sequence>MSNSPYPSGNAATAAPVSPGRDEENAGLAAATNLNPHAVDAPPASLLAGPYDVPFPSVPQAQAHAQAPPPPPPPLPDHHASPPFKGTPQPSPPAALSAGAAYHADQIKYSRGPAPPQRSPGPSLLTQALATARGIPPPTLSDHPPNSSFRPPLHQEQNQDYCTTHQSYESLSFPGQEPDNQYPHHDDSLYESDGDSLTPRAASPPAEMPSSTTVVTSKLAFGGTDRAAPTDFNMLDLGEVNSMLNGHRDFLTKTKGGASLDRERRSQDQLVRSITYSHDSTNPIFTASPTSASHDGAADENTEARPRVLDHRVSMGPEKAWSIGTKEVADDEDGQVEKSITEVLAGVEPNVRSRKTSHSLRFFKEGLPEEKGKKKDSRIGSYPREKLPPTLEAPEDIDRLTSGGDDVNLRVLTAPDEKPSTASQQSRTRTIVRSPDAQPTCDLTQDYFSPKRGKSPIWDVSVKQAVSDSKPASDHHQALEPGEAVTNLGQDTRRKSDASAEGAEEGEESGEEKISSAVFLPHQGPEQSQQVHPPVPSVLPRSIPAARTHSRTDDFHPWLVKAGEPEPEGDEKDEIVDVDRSSVAPEVDFSQVDGSPIADESDPGALPPKLSRAVSQYQEENVHDHQWAPKQPLEAIELIPYKHQVGGHTTLWRFSRRAVCKQLNNRENEFYEKVERYHRDLLAFLPRYIGVLNVTFQKQPRRKSTLRRDDFAPERTQPGQLESSVTHKSNGTARDETAQKLQNDQASTTHQRVISQSLQHTQGPIPTVTFVDNQHILPRSLLQPSQSGTNLSGRFRSASASAHESGLKGNDGAGTTRRKDLMRPALQDRHANSWGATTVNKKLRNEVFKDAFLKQPVKIHRHQKGHQRPMHLSLQMLRPTGSDPSLMESADKQAQATTNAGEKHVPPKRSPLVQSHSDVGQLSRFCDDDEPAPKDVTGTSAPEPEILGDSTPAQKKKRRYSGTGLRRKPKDVRDARGDLMYYAEADDEGYKGGKGEITPAVVEGAPSSDPEPLHNNEGAPYGLDLAPPMVASEATSGLPSPNNEFKRVPRPVNPKEAQTQQDSRVEYFLLLEDLTAGMKRPCIMDLKMGTRQYGVEANAKKQKSQQGKCAKTTSRELGVRVCGLQVWDVKSQSYEFRDKYYGRDIKKGQEFQDALTRFLYDGVDLSSVLRHIPTVLQKLDQLEVIIGRLRGYRFYAASLLMFYDGGVSDDDTSTVVDDSTTDFATDTEEAPRRTKKSRREIDFKIADFANCVAAGDLDNDKPCPPKHPNEPDRGFLRGLRSLRKCFLKIQHDTRAEMELLISQSRNGGVYDALDLDDTEDEGSVSE</sequence>
<dbReference type="EMBL" id="JAULSW010000003">
    <property type="protein sequence ID" value="KAK3387471.1"/>
    <property type="molecule type" value="Genomic_DNA"/>
</dbReference>
<feature type="region of interest" description="Disordered" evidence="5">
    <location>
        <begin position="364"/>
        <end position="517"/>
    </location>
</feature>
<feature type="region of interest" description="Disordered" evidence="5">
    <location>
        <begin position="876"/>
        <end position="970"/>
    </location>
</feature>
<feature type="compositionally biased region" description="Polar residues" evidence="5">
    <location>
        <begin position="1033"/>
        <end position="1043"/>
    </location>
</feature>
<evidence type="ECO:0000256" key="2">
    <source>
        <dbReference type="ARBA" id="ARBA00022679"/>
    </source>
</evidence>